<dbReference type="EMBL" id="CALNXI010001111">
    <property type="protein sequence ID" value="CAH3155972.1"/>
    <property type="molecule type" value="Genomic_DNA"/>
</dbReference>
<accession>A0ABN8Q2L0</accession>
<dbReference type="Proteomes" id="UP001159427">
    <property type="component" value="Unassembled WGS sequence"/>
</dbReference>
<protein>
    <recommendedName>
        <fullName evidence="3">Reverse transcriptase</fullName>
    </recommendedName>
</protein>
<evidence type="ECO:0000313" key="1">
    <source>
        <dbReference type="EMBL" id="CAH3155972.1"/>
    </source>
</evidence>
<keyword evidence="2" id="KW-1185">Reference proteome</keyword>
<reference evidence="1 2" key="1">
    <citation type="submission" date="2022-05" db="EMBL/GenBank/DDBJ databases">
        <authorList>
            <consortium name="Genoscope - CEA"/>
            <person name="William W."/>
        </authorList>
    </citation>
    <scope>NUCLEOTIDE SEQUENCE [LARGE SCALE GENOMIC DNA]</scope>
</reference>
<organism evidence="1 2">
    <name type="scientific">Porites evermanni</name>
    <dbReference type="NCBI Taxonomy" id="104178"/>
    <lineage>
        <taxon>Eukaryota</taxon>
        <taxon>Metazoa</taxon>
        <taxon>Cnidaria</taxon>
        <taxon>Anthozoa</taxon>
        <taxon>Hexacorallia</taxon>
        <taxon>Scleractinia</taxon>
        <taxon>Fungiina</taxon>
        <taxon>Poritidae</taxon>
        <taxon>Porites</taxon>
    </lineage>
</organism>
<comment type="caution">
    <text evidence="1">The sequence shown here is derived from an EMBL/GenBank/DDBJ whole genome shotgun (WGS) entry which is preliminary data.</text>
</comment>
<proteinExistence type="predicted"/>
<evidence type="ECO:0000313" key="2">
    <source>
        <dbReference type="Proteomes" id="UP001159427"/>
    </source>
</evidence>
<feature type="non-terminal residue" evidence="1">
    <location>
        <position position="1"/>
    </location>
</feature>
<dbReference type="PANTHER" id="PTHR35450">
    <property type="entry name" value="REVERSE TRANSCRIPTASE DOMAIN-CONTAINING PROTEIN"/>
    <property type="match status" value="1"/>
</dbReference>
<evidence type="ECO:0008006" key="3">
    <source>
        <dbReference type="Google" id="ProtNLM"/>
    </source>
</evidence>
<dbReference type="PANTHER" id="PTHR35450:SF2">
    <property type="entry name" value="REVERSE TRANSCRIPTASE DOMAIN-CONTAINING PROTEIN"/>
    <property type="match status" value="1"/>
</dbReference>
<name>A0ABN8Q2L0_9CNID</name>
<gene>
    <name evidence="1" type="ORF">PEVE_00002035</name>
</gene>
<sequence>RPDIVFIDKKEREVVIIDVAIPGDDRVKDKGLEKLEKYQLLRDEIAKVWRIRKVIVVPVVIGALRALAGRLEQLGIKNRTRTMQKSALLGSAHILRKVLEV</sequence>